<feature type="transmembrane region" description="Helical" evidence="6">
    <location>
        <begin position="314"/>
        <end position="333"/>
    </location>
</feature>
<dbReference type="PANTHER" id="PTHR11706">
    <property type="entry name" value="SOLUTE CARRIER PROTEIN FAMILY 11 MEMBER"/>
    <property type="match status" value="1"/>
</dbReference>
<feature type="transmembrane region" description="Helical" evidence="6">
    <location>
        <begin position="205"/>
        <end position="230"/>
    </location>
</feature>
<keyword evidence="4 6" id="KW-0472">Membrane</keyword>
<evidence type="ECO:0000256" key="3">
    <source>
        <dbReference type="ARBA" id="ARBA00022989"/>
    </source>
</evidence>
<feature type="transmembrane region" description="Helical" evidence="6">
    <location>
        <begin position="125"/>
        <end position="143"/>
    </location>
</feature>
<feature type="compositionally biased region" description="Basic and acidic residues" evidence="5">
    <location>
        <begin position="1"/>
        <end position="15"/>
    </location>
</feature>
<evidence type="ECO:0000256" key="5">
    <source>
        <dbReference type="SAM" id="MobiDB-lite"/>
    </source>
</evidence>
<dbReference type="GO" id="GO:0005384">
    <property type="term" value="F:manganese ion transmembrane transporter activity"/>
    <property type="evidence" value="ECO:0007669"/>
    <property type="project" value="TreeGrafter"/>
</dbReference>
<dbReference type="EMBL" id="CVQI01037717">
    <property type="protein sequence ID" value="CRK48637.1"/>
    <property type="molecule type" value="Genomic_DNA"/>
</dbReference>
<evidence type="ECO:0000313" key="7">
    <source>
        <dbReference type="EMBL" id="CRK48637.1"/>
    </source>
</evidence>
<feature type="transmembrane region" description="Helical" evidence="6">
    <location>
        <begin position="480"/>
        <end position="498"/>
    </location>
</feature>
<feature type="transmembrane region" description="Helical" evidence="6">
    <location>
        <begin position="389"/>
        <end position="414"/>
    </location>
</feature>
<proteinExistence type="predicted"/>
<name>A0A0G4NQ78_VERLO</name>
<evidence type="ECO:0000256" key="4">
    <source>
        <dbReference type="ARBA" id="ARBA00023136"/>
    </source>
</evidence>
<feature type="transmembrane region" description="Helical" evidence="6">
    <location>
        <begin position="236"/>
        <end position="257"/>
    </location>
</feature>
<dbReference type="GO" id="GO:0034755">
    <property type="term" value="P:iron ion transmembrane transport"/>
    <property type="evidence" value="ECO:0007669"/>
    <property type="project" value="TreeGrafter"/>
</dbReference>
<dbReference type="PRINTS" id="PR00447">
    <property type="entry name" value="NATRESASSCMP"/>
</dbReference>
<dbReference type="NCBIfam" id="NF037982">
    <property type="entry name" value="Nramp_1"/>
    <property type="match status" value="1"/>
</dbReference>
<feature type="region of interest" description="Disordered" evidence="5">
    <location>
        <begin position="1"/>
        <end position="102"/>
    </location>
</feature>
<dbReference type="GO" id="GO:0015086">
    <property type="term" value="F:cadmium ion transmembrane transporter activity"/>
    <property type="evidence" value="ECO:0007669"/>
    <property type="project" value="TreeGrafter"/>
</dbReference>
<evidence type="ECO:0000256" key="1">
    <source>
        <dbReference type="ARBA" id="ARBA00004141"/>
    </source>
</evidence>
<dbReference type="GO" id="GO:0030026">
    <property type="term" value="P:intracellular manganese ion homeostasis"/>
    <property type="evidence" value="ECO:0007669"/>
    <property type="project" value="TreeGrafter"/>
</dbReference>
<comment type="subcellular location">
    <subcellularLocation>
        <location evidence="1">Membrane</location>
        <topology evidence="1">Multi-pass membrane protein</topology>
    </subcellularLocation>
</comment>
<keyword evidence="3 6" id="KW-1133">Transmembrane helix</keyword>
<dbReference type="PANTHER" id="PTHR11706:SF101">
    <property type="entry name" value="MANGANESE TRANSPORTER SMF1"/>
    <property type="match status" value="1"/>
</dbReference>
<organism evidence="7 8">
    <name type="scientific">Verticillium longisporum</name>
    <name type="common">Verticillium dahliae var. longisporum</name>
    <dbReference type="NCBI Taxonomy" id="100787"/>
    <lineage>
        <taxon>Eukaryota</taxon>
        <taxon>Fungi</taxon>
        <taxon>Dikarya</taxon>
        <taxon>Ascomycota</taxon>
        <taxon>Pezizomycotina</taxon>
        <taxon>Sordariomycetes</taxon>
        <taxon>Hypocreomycetidae</taxon>
        <taxon>Glomerellales</taxon>
        <taxon>Plectosphaerellaceae</taxon>
        <taxon>Verticillium</taxon>
    </lineage>
</organism>
<reference evidence="8" key="1">
    <citation type="submission" date="2015-05" db="EMBL/GenBank/DDBJ databases">
        <authorList>
            <person name="Fogelqvist Johan"/>
        </authorList>
    </citation>
    <scope>NUCLEOTIDE SEQUENCE [LARGE SCALE GENOMIC DNA]</scope>
</reference>
<feature type="transmembrane region" description="Helical" evidence="6">
    <location>
        <begin position="434"/>
        <end position="459"/>
    </location>
</feature>
<evidence type="ECO:0000256" key="6">
    <source>
        <dbReference type="SAM" id="Phobius"/>
    </source>
</evidence>
<dbReference type="GO" id="GO:0005886">
    <property type="term" value="C:plasma membrane"/>
    <property type="evidence" value="ECO:0007669"/>
    <property type="project" value="TreeGrafter"/>
</dbReference>
<dbReference type="Pfam" id="PF01566">
    <property type="entry name" value="Nramp"/>
    <property type="match status" value="1"/>
</dbReference>
<feature type="compositionally biased region" description="Polar residues" evidence="5">
    <location>
        <begin position="16"/>
        <end position="32"/>
    </location>
</feature>
<protein>
    <submittedName>
        <fullName evidence="7">Uncharacterized protein</fullName>
    </submittedName>
</protein>
<gene>
    <name evidence="7" type="ORF">BN1723_008130</name>
</gene>
<dbReference type="AlphaFoldDB" id="A0A0G4NQ78"/>
<evidence type="ECO:0000256" key="2">
    <source>
        <dbReference type="ARBA" id="ARBA00022692"/>
    </source>
</evidence>
<feature type="compositionally biased region" description="Basic and acidic residues" evidence="5">
    <location>
        <begin position="40"/>
        <end position="50"/>
    </location>
</feature>
<dbReference type="NCBIfam" id="TIGR01197">
    <property type="entry name" value="nramp"/>
    <property type="match status" value="1"/>
</dbReference>
<feature type="transmembrane region" description="Helical" evidence="6">
    <location>
        <begin position="504"/>
        <end position="527"/>
    </location>
</feature>
<dbReference type="Proteomes" id="UP000045706">
    <property type="component" value="Unassembled WGS sequence"/>
</dbReference>
<dbReference type="InterPro" id="IPR001046">
    <property type="entry name" value="NRAMP_fam"/>
</dbReference>
<accession>A0A0G4NQ78</accession>
<feature type="transmembrane region" description="Helical" evidence="6">
    <location>
        <begin position="569"/>
        <end position="593"/>
    </location>
</feature>
<sequence>MNRPSRTDEPYEGEGHNQSPNSLPNDLTTNEDLNGIANAREARQNDELLRFKNGPPWYENHGETTPSGEDRRQWLTSDSAGQPSGGAVGSHDPTPLPNSSPTFMRRSHRYASGCRSALQWSKDSLMKFGTFIGPGFMIAVAYIDPGNYATDVAAGATYEYRLLFIVLLANIFAIFLQTLCIKLGTVTGLNLAECCRAFLPRWLNLVLYVFAEIAIIATDIAEVIGFAIALNLLIPAVPLVVGCAISILDVFVTLYFYNPQGSMKGLRIFECFIACLVLSVVVCFCIQLSMVQETPVGDIFKGYLPSKAIIQGKGLYQACGILGATVMPHSLYLGSGIVQPRLREFDAKNGLLSTGASTAPQDGEDVDKSQYVPSLKAIRHAMTMSSFELGIALFTFALFVNSAILIVAGDSLYGTPNASDADIFSIHELLSQSISTAAGTMFALALLLSGVSAGIVCTIAGQMVCEGALNWKMRPWLRRLVTRSISITPSVIIAGAVGRQGISAALNASQVVLSVVLPFLTAPLIYFTCCGKFMTVQVDSVRDEGEHTSGVRDVAAGERSITTVQLANSWYTTVIAVLVWIAIASMNVANLVLLGQGN</sequence>
<evidence type="ECO:0000313" key="8">
    <source>
        <dbReference type="Proteomes" id="UP000045706"/>
    </source>
</evidence>
<feature type="transmembrane region" description="Helical" evidence="6">
    <location>
        <begin position="269"/>
        <end position="290"/>
    </location>
</feature>
<feature type="transmembrane region" description="Helical" evidence="6">
    <location>
        <begin position="163"/>
        <end position="184"/>
    </location>
</feature>
<keyword evidence="2 6" id="KW-0812">Transmembrane</keyword>